<dbReference type="PANTHER" id="PTHR46401">
    <property type="entry name" value="GLYCOSYLTRANSFERASE WBBK-RELATED"/>
    <property type="match status" value="1"/>
</dbReference>
<feature type="domain" description="Glycosyl transferase family 1" evidence="2">
    <location>
        <begin position="191"/>
        <end position="361"/>
    </location>
</feature>
<dbReference type="PANTHER" id="PTHR46401:SF2">
    <property type="entry name" value="GLYCOSYLTRANSFERASE WBBK-RELATED"/>
    <property type="match status" value="1"/>
</dbReference>
<organism evidence="4 5">
    <name type="scientific">Algivirga pacifica</name>
    <dbReference type="NCBI Taxonomy" id="1162670"/>
    <lineage>
        <taxon>Bacteria</taxon>
        <taxon>Pseudomonadati</taxon>
        <taxon>Bacteroidota</taxon>
        <taxon>Cytophagia</taxon>
        <taxon>Cytophagales</taxon>
        <taxon>Flammeovirgaceae</taxon>
        <taxon>Algivirga</taxon>
    </lineage>
</organism>
<dbReference type="Proteomes" id="UP001500298">
    <property type="component" value="Unassembled WGS sequence"/>
</dbReference>
<dbReference type="CDD" id="cd03801">
    <property type="entry name" value="GT4_PimA-like"/>
    <property type="match status" value="1"/>
</dbReference>
<gene>
    <name evidence="4" type="ORF">GCM10023331_09390</name>
</gene>
<comment type="caution">
    <text evidence="4">The sequence shown here is derived from an EMBL/GenBank/DDBJ whole genome shotgun (WGS) entry which is preliminary data.</text>
</comment>
<dbReference type="SUPFAM" id="SSF53756">
    <property type="entry name" value="UDP-Glycosyltransferase/glycogen phosphorylase"/>
    <property type="match status" value="1"/>
</dbReference>
<name>A0ABP9D6J4_9BACT</name>
<dbReference type="RefSeq" id="WP_345369615.1">
    <property type="nucleotide sequence ID" value="NZ_BAABJX010000017.1"/>
</dbReference>
<sequence length="386" mass="44391">MAERNPRIALIEPVGGHGGMNYYDYGLANGLYHNGVEVYYYTCDETDKIYEDKVKTYLYYRKIYNKSINKFRRLLLFVFGAIRSLTHAKVNKIKTAHIHLFGVEPIDFLHIFLIKLFGFKLTATVHDVESFYLSDKDKWYRNKALNWIDKFIVHNEICKKELLESTTVEVSDISVIKHGNYLPFVEPLLSKEEAGKQLGMPTDKINLLFFGQIKTVKGLDVLLNSLKYLSAEERSKINLIIAGKVWKDTFANYQQIIDENDLNEVCITRIEYIPDEEVHLFYSLADFVVLPYKKIYQSGVLLMSMSYQKPVIVSDLPAMVDIIKDEENGYVFKTNDTQSLAATISKVIANPQRSGDIAQAAIDTVSNEFDWKLIGKKTTEVYHSIL</sequence>
<keyword evidence="5" id="KW-1185">Reference proteome</keyword>
<dbReference type="Pfam" id="PF13439">
    <property type="entry name" value="Glyco_transf_4"/>
    <property type="match status" value="1"/>
</dbReference>
<keyword evidence="1" id="KW-0808">Transferase</keyword>
<proteinExistence type="predicted"/>
<dbReference type="Gene3D" id="3.40.50.2000">
    <property type="entry name" value="Glycogen Phosphorylase B"/>
    <property type="match status" value="2"/>
</dbReference>
<protein>
    <submittedName>
        <fullName evidence="4">Glycosyltransferase family 4 protein</fullName>
    </submittedName>
</protein>
<accession>A0ABP9D6J4</accession>
<dbReference type="InterPro" id="IPR028098">
    <property type="entry name" value="Glyco_trans_4-like_N"/>
</dbReference>
<reference evidence="5" key="1">
    <citation type="journal article" date="2019" name="Int. J. Syst. Evol. Microbiol.">
        <title>The Global Catalogue of Microorganisms (GCM) 10K type strain sequencing project: providing services to taxonomists for standard genome sequencing and annotation.</title>
        <authorList>
            <consortium name="The Broad Institute Genomics Platform"/>
            <consortium name="The Broad Institute Genome Sequencing Center for Infectious Disease"/>
            <person name="Wu L."/>
            <person name="Ma J."/>
        </authorList>
    </citation>
    <scope>NUCLEOTIDE SEQUENCE [LARGE SCALE GENOMIC DNA]</scope>
    <source>
        <strain evidence="5">JCM 18326</strain>
    </source>
</reference>
<dbReference type="EMBL" id="BAABJX010000017">
    <property type="protein sequence ID" value="GAA4826807.1"/>
    <property type="molecule type" value="Genomic_DNA"/>
</dbReference>
<evidence type="ECO:0000313" key="5">
    <source>
        <dbReference type="Proteomes" id="UP001500298"/>
    </source>
</evidence>
<evidence type="ECO:0000259" key="3">
    <source>
        <dbReference type="Pfam" id="PF13439"/>
    </source>
</evidence>
<evidence type="ECO:0000313" key="4">
    <source>
        <dbReference type="EMBL" id="GAA4826807.1"/>
    </source>
</evidence>
<evidence type="ECO:0000259" key="2">
    <source>
        <dbReference type="Pfam" id="PF00534"/>
    </source>
</evidence>
<dbReference type="Pfam" id="PF00534">
    <property type="entry name" value="Glycos_transf_1"/>
    <property type="match status" value="1"/>
</dbReference>
<feature type="domain" description="Glycosyltransferase subfamily 4-like N-terminal" evidence="3">
    <location>
        <begin position="18"/>
        <end position="179"/>
    </location>
</feature>
<dbReference type="InterPro" id="IPR001296">
    <property type="entry name" value="Glyco_trans_1"/>
</dbReference>
<evidence type="ECO:0000256" key="1">
    <source>
        <dbReference type="ARBA" id="ARBA00022679"/>
    </source>
</evidence>